<dbReference type="PANTHER" id="PTHR21716:SF53">
    <property type="entry name" value="PERMEASE PERM-RELATED"/>
    <property type="match status" value="1"/>
</dbReference>
<feature type="transmembrane region" description="Helical" evidence="8">
    <location>
        <begin position="109"/>
        <end position="127"/>
    </location>
</feature>
<evidence type="ECO:0000256" key="1">
    <source>
        <dbReference type="ARBA" id="ARBA00004651"/>
    </source>
</evidence>
<evidence type="ECO:0000256" key="2">
    <source>
        <dbReference type="ARBA" id="ARBA00009773"/>
    </source>
</evidence>
<dbReference type="EMBL" id="SRIB01000004">
    <property type="protein sequence ID" value="TFZ40696.1"/>
    <property type="molecule type" value="Genomic_DNA"/>
</dbReference>
<dbReference type="GO" id="GO:0055085">
    <property type="term" value="P:transmembrane transport"/>
    <property type="evidence" value="ECO:0007669"/>
    <property type="project" value="TreeGrafter"/>
</dbReference>
<reference evidence="9 10" key="1">
    <citation type="submission" date="2019-03" db="EMBL/GenBank/DDBJ databases">
        <title>Draft genome sequence data and analysis of a Fermenting Bacterium, Soehngenia longevitae strain 1933PT, isolated from petroleum reservoir in Azerbaijan.</title>
        <authorList>
            <person name="Grouzdev D.S."/>
            <person name="Bidzhieva S.K."/>
            <person name="Sokolova D.S."/>
            <person name="Tourova T.P."/>
            <person name="Poltaraus A.B."/>
            <person name="Nazina T.N."/>
        </authorList>
    </citation>
    <scope>NUCLEOTIDE SEQUENCE [LARGE SCALE GENOMIC DNA]</scope>
    <source>
        <strain evidence="9 10">1933P</strain>
    </source>
</reference>
<keyword evidence="7 8" id="KW-0472">Membrane</keyword>
<keyword evidence="3" id="KW-0813">Transport</keyword>
<dbReference type="Pfam" id="PF01594">
    <property type="entry name" value="AI-2E_transport"/>
    <property type="match status" value="1"/>
</dbReference>
<keyword evidence="10" id="KW-1185">Reference proteome</keyword>
<protein>
    <submittedName>
        <fullName evidence="9">AI-2E family transporter</fullName>
    </submittedName>
</protein>
<organism evidence="9 10">
    <name type="scientific">Soehngenia longivitae</name>
    <dbReference type="NCBI Taxonomy" id="2562294"/>
    <lineage>
        <taxon>Bacteria</taxon>
        <taxon>Bacillati</taxon>
        <taxon>Bacillota</taxon>
        <taxon>Tissierellia</taxon>
        <taxon>Tissierellales</taxon>
        <taxon>Tissierellaceae</taxon>
        <taxon>Soehngenia</taxon>
    </lineage>
</organism>
<feature type="transmembrane region" description="Helical" evidence="8">
    <location>
        <begin position="45"/>
        <end position="64"/>
    </location>
</feature>
<feature type="transmembrane region" description="Helical" evidence="8">
    <location>
        <begin position="13"/>
        <end position="33"/>
    </location>
</feature>
<feature type="transmembrane region" description="Helical" evidence="8">
    <location>
        <begin position="355"/>
        <end position="388"/>
    </location>
</feature>
<dbReference type="OrthoDB" id="9793390at2"/>
<evidence type="ECO:0000313" key="10">
    <source>
        <dbReference type="Proteomes" id="UP000298381"/>
    </source>
</evidence>
<keyword evidence="6 8" id="KW-1133">Transmembrane helix</keyword>
<feature type="transmembrane region" description="Helical" evidence="8">
    <location>
        <begin position="202"/>
        <end position="221"/>
    </location>
</feature>
<evidence type="ECO:0000256" key="4">
    <source>
        <dbReference type="ARBA" id="ARBA00022475"/>
    </source>
</evidence>
<feature type="transmembrane region" description="Helical" evidence="8">
    <location>
        <begin position="321"/>
        <end position="343"/>
    </location>
</feature>
<feature type="transmembrane region" description="Helical" evidence="8">
    <location>
        <begin position="76"/>
        <end position="97"/>
    </location>
</feature>
<comment type="similarity">
    <text evidence="2">Belongs to the autoinducer-2 exporter (AI-2E) (TC 2.A.86) family.</text>
</comment>
<dbReference type="GO" id="GO:0005886">
    <property type="term" value="C:plasma membrane"/>
    <property type="evidence" value="ECO:0007669"/>
    <property type="project" value="UniProtKB-SubCell"/>
</dbReference>
<dbReference type="InterPro" id="IPR002549">
    <property type="entry name" value="AI-2E-like"/>
</dbReference>
<dbReference type="RefSeq" id="WP_135270722.1">
    <property type="nucleotide sequence ID" value="NZ_SRIB01000004.1"/>
</dbReference>
<feature type="transmembrane region" description="Helical" evidence="8">
    <location>
        <begin position="261"/>
        <end position="289"/>
    </location>
</feature>
<evidence type="ECO:0000256" key="3">
    <source>
        <dbReference type="ARBA" id="ARBA00022448"/>
    </source>
</evidence>
<comment type="subcellular location">
    <subcellularLocation>
        <location evidence="1">Cell membrane</location>
        <topology evidence="1">Multi-pass membrane protein</topology>
    </subcellularLocation>
</comment>
<comment type="caution">
    <text evidence="9">The sequence shown here is derived from an EMBL/GenBank/DDBJ whole genome shotgun (WGS) entry which is preliminary data.</text>
</comment>
<keyword evidence="5 8" id="KW-0812">Transmembrane</keyword>
<gene>
    <name evidence="9" type="ORF">E4100_03815</name>
</gene>
<evidence type="ECO:0000256" key="8">
    <source>
        <dbReference type="SAM" id="Phobius"/>
    </source>
</evidence>
<accession>A0A4Z0D740</accession>
<name>A0A4Z0D740_9FIRM</name>
<dbReference type="AlphaFoldDB" id="A0A4Z0D740"/>
<evidence type="ECO:0000313" key="9">
    <source>
        <dbReference type="EMBL" id="TFZ40696.1"/>
    </source>
</evidence>
<evidence type="ECO:0000256" key="7">
    <source>
        <dbReference type="ARBA" id="ARBA00023136"/>
    </source>
</evidence>
<dbReference type="Proteomes" id="UP000298381">
    <property type="component" value="Unassembled WGS sequence"/>
</dbReference>
<proteinExistence type="inferred from homology"/>
<evidence type="ECO:0000256" key="6">
    <source>
        <dbReference type="ARBA" id="ARBA00022989"/>
    </source>
</evidence>
<dbReference type="PANTHER" id="PTHR21716">
    <property type="entry name" value="TRANSMEMBRANE PROTEIN"/>
    <property type="match status" value="1"/>
</dbReference>
<sequence length="398" mass="44653">MKIAAPPDLFVKLVWILLTVLLFLVSYYLINIGNNFVDKRKKIKYDTKILVAIASIFAVIYVIYELFSKFTILSDILLAIIMSVILAYFLNPLVNYLQKRGLKRVVSTAVVYIGIVIVLIILLVTFIPRTIDEIKNLAENSSVYISNFNAFIDRVYSIYSNVLGDTPELLKSIEEVIESNTQKLQDSISNGLANLVSGISGFLSKAVTLILIPIITFYFLIDKNYFVKKVKENIPERYKDDILGLSQQINDVMNQFIKGRFFMAIFVGTMTAIFLLIMDVQFAIVIGFITAIADIVPYIGPFLGFLPAVFLAFFSSPLKALWVAVFFVVIQWVENNILAPKVLGQSIGLHPLTVLLALIIGGGIFGVLGMILAVPVTAIMMILFKFIINKYKESRELL</sequence>
<evidence type="ECO:0000256" key="5">
    <source>
        <dbReference type="ARBA" id="ARBA00022692"/>
    </source>
</evidence>
<keyword evidence="4" id="KW-1003">Cell membrane</keyword>